<sequence>MNKPKDDDISSGEVLRIPLNQNILTVLEQDKNKLFSEFLGPLTKNSINKPTFREIMNWESLNILTLPPSYGLFEITKLAELLKSLSGRELSSLDETELRELAWFTRVGMRSGLAVVIKQVHQSAEFNERMKRAKTIEELVAAYRQGAGEIDIIRFGIEDMGTSKVSLINYLESP</sequence>
<reference evidence="1 2" key="1">
    <citation type="submission" date="2015-03" db="EMBL/GenBank/DDBJ databases">
        <title>Complete genome sequence of Citrobacter amalonaticus Y19.</title>
        <authorList>
            <person name="Park S."/>
        </authorList>
    </citation>
    <scope>NUCLEOTIDE SEQUENCE [LARGE SCALE GENOMIC DNA]</scope>
    <source>
        <strain evidence="1 2">Y19</strain>
        <plasmid evidence="2">Plasmid</plasmid>
    </source>
</reference>
<evidence type="ECO:0000313" key="2">
    <source>
        <dbReference type="Proteomes" id="UP000034085"/>
    </source>
</evidence>
<protein>
    <submittedName>
        <fullName evidence="1">Uncharacterized protein</fullName>
    </submittedName>
</protein>
<dbReference type="EMBL" id="CP011133">
    <property type="protein sequence ID" value="AKE62324.1"/>
    <property type="molecule type" value="Genomic_DNA"/>
</dbReference>
<dbReference type="Proteomes" id="UP000034085">
    <property type="component" value="Plasmid"/>
</dbReference>
<proteinExistence type="predicted"/>
<dbReference type="HOGENOM" id="CLU_1537364_0_0_6"/>
<geneLocation type="plasmid" evidence="1">
    <name>unnamed</name>
</geneLocation>
<dbReference type="RefSeq" id="WP_046499447.1">
    <property type="nucleotide sequence ID" value="NZ_CP011133.1"/>
</dbReference>
<dbReference type="AlphaFoldDB" id="A0A0F6U0J1"/>
<gene>
    <name evidence="1" type="ORF">F384_27710</name>
</gene>
<dbReference type="PATRIC" id="fig|1261127.3.peg.5755"/>
<name>A0A0F6U0J1_CITAM</name>
<organism evidence="1 2">
    <name type="scientific">Citrobacter amalonaticus Y19</name>
    <dbReference type="NCBI Taxonomy" id="1261127"/>
    <lineage>
        <taxon>Bacteria</taxon>
        <taxon>Pseudomonadati</taxon>
        <taxon>Pseudomonadota</taxon>
        <taxon>Gammaproteobacteria</taxon>
        <taxon>Enterobacterales</taxon>
        <taxon>Enterobacteriaceae</taxon>
        <taxon>Citrobacter</taxon>
    </lineage>
</organism>
<keyword evidence="1" id="KW-0614">Plasmid</keyword>
<dbReference type="KEGG" id="cama:F384_27710"/>
<accession>A0A0F6U0J1</accession>
<evidence type="ECO:0000313" key="1">
    <source>
        <dbReference type="EMBL" id="AKE62324.1"/>
    </source>
</evidence>